<feature type="domain" description="HTH cro/C1-type" evidence="1">
    <location>
        <begin position="2"/>
        <end position="49"/>
    </location>
</feature>
<dbReference type="Proteomes" id="UP000578686">
    <property type="component" value="Unassembled WGS sequence"/>
</dbReference>
<protein>
    <submittedName>
        <fullName evidence="2">Helix-turn-helix domain-containing protein</fullName>
    </submittedName>
</protein>
<dbReference type="InterPro" id="IPR011990">
    <property type="entry name" value="TPR-like_helical_dom_sf"/>
</dbReference>
<organism evidence="2 3">
    <name type="scientific">Streptomyces lonarensis</name>
    <dbReference type="NCBI Taxonomy" id="700599"/>
    <lineage>
        <taxon>Bacteria</taxon>
        <taxon>Bacillati</taxon>
        <taxon>Actinomycetota</taxon>
        <taxon>Actinomycetes</taxon>
        <taxon>Kitasatosporales</taxon>
        <taxon>Streptomycetaceae</taxon>
        <taxon>Streptomyces</taxon>
    </lineage>
</organism>
<dbReference type="CDD" id="cd00093">
    <property type="entry name" value="HTH_XRE"/>
    <property type="match status" value="1"/>
</dbReference>
<reference evidence="2 3" key="1">
    <citation type="submission" date="2020-03" db="EMBL/GenBank/DDBJ databases">
        <title>Draft genome of Streptomyces sp. ventii, isolated from the Axial Seamount in the Pacific Ocean, and resequencing of the two type strains Streptomyces lonarensis strain NCL 716 and Streptomyces bohaiensis strain 11A07.</title>
        <authorList>
            <person name="Loughran R.M."/>
            <person name="Pfannmuller K.M."/>
            <person name="Wasson B.J."/>
            <person name="Deadmond M.C."/>
            <person name="Paddock B.E."/>
            <person name="Koyack M.J."/>
            <person name="Gallegos D.A."/>
            <person name="Mitchell E.A."/>
            <person name="Ushijima B."/>
            <person name="Saw J.H."/>
            <person name="Mcphail K.L."/>
            <person name="Videau P."/>
        </authorList>
    </citation>
    <scope>NUCLEOTIDE SEQUENCE [LARGE SCALE GENOMIC DNA]</scope>
    <source>
        <strain evidence="2 3">NCL716</strain>
    </source>
</reference>
<dbReference type="PROSITE" id="PS50943">
    <property type="entry name" value="HTH_CROC1"/>
    <property type="match status" value="1"/>
</dbReference>
<gene>
    <name evidence="2" type="ORF">HCN56_09355</name>
</gene>
<keyword evidence="3" id="KW-1185">Reference proteome</keyword>
<proteinExistence type="predicted"/>
<evidence type="ECO:0000259" key="1">
    <source>
        <dbReference type="PROSITE" id="PS50943"/>
    </source>
</evidence>
<dbReference type="EMBL" id="JAAVJD010000050">
    <property type="protein sequence ID" value="NJQ05777.1"/>
    <property type="molecule type" value="Genomic_DNA"/>
</dbReference>
<dbReference type="SUPFAM" id="SSF48452">
    <property type="entry name" value="TPR-like"/>
    <property type="match status" value="1"/>
</dbReference>
<dbReference type="SUPFAM" id="SSF47413">
    <property type="entry name" value="lambda repressor-like DNA-binding domains"/>
    <property type="match status" value="1"/>
</dbReference>
<sequence>MSRGYTQEDLANRAELSLSLIKKAERGGTLRLETYHRIARALGVRTSALLEESGPPHARRRADDQDRLDLVPLRRAIAPPETPSGRLLWQDDSAPEVQRLRTTASALNSAYHANDYGRVAELLPPLLLSAHLAVAHFSGTGEAADALRIRADLLTQAGRFLTQLRSFDLAHMALREALRDARTAGTPLLGGAATYIQGWALIREGRLDEAEALTSQAAEEIEPRISRASRDELAVWGRLWDKAAAAAARNNRPNEAREMLRLTRSAGAAVGERGGGERYATGKLTAASVLFATAEAAAVAEHPKRVLLLSERITRTGQAPTSNMLNRHLLDVAHSHMMLRERREAEGILSGLAKQAPDWLRHQQMAAETFADVLASSGRLTSRQRELAAFFDTP</sequence>
<accession>A0A7X6D075</accession>
<dbReference type="InterPro" id="IPR001387">
    <property type="entry name" value="Cro/C1-type_HTH"/>
</dbReference>
<dbReference type="AlphaFoldDB" id="A0A7X6D075"/>
<dbReference type="Pfam" id="PF01381">
    <property type="entry name" value="HTH_3"/>
    <property type="match status" value="1"/>
</dbReference>
<dbReference type="GO" id="GO:0003677">
    <property type="term" value="F:DNA binding"/>
    <property type="evidence" value="ECO:0007669"/>
    <property type="project" value="InterPro"/>
</dbReference>
<comment type="caution">
    <text evidence="2">The sequence shown here is derived from an EMBL/GenBank/DDBJ whole genome shotgun (WGS) entry which is preliminary data.</text>
</comment>
<dbReference type="InterPro" id="IPR010982">
    <property type="entry name" value="Lambda_DNA-bd_dom_sf"/>
</dbReference>
<dbReference type="Gene3D" id="1.10.260.40">
    <property type="entry name" value="lambda repressor-like DNA-binding domains"/>
    <property type="match status" value="1"/>
</dbReference>
<evidence type="ECO:0000313" key="3">
    <source>
        <dbReference type="Proteomes" id="UP000578686"/>
    </source>
</evidence>
<name>A0A7X6D075_9ACTN</name>
<evidence type="ECO:0000313" key="2">
    <source>
        <dbReference type="EMBL" id="NJQ05777.1"/>
    </source>
</evidence>